<comment type="caution">
    <text evidence="1">The sequence shown here is derived from an EMBL/GenBank/DDBJ whole genome shotgun (WGS) entry which is preliminary data.</text>
</comment>
<gene>
    <name evidence="1" type="ORF">LS71_006905</name>
</gene>
<dbReference type="AlphaFoldDB" id="A0A4U8T982"/>
<dbReference type="EMBL" id="JRPR02000005">
    <property type="protein sequence ID" value="TLD96193.1"/>
    <property type="molecule type" value="Genomic_DNA"/>
</dbReference>
<dbReference type="Proteomes" id="UP000029733">
    <property type="component" value="Unassembled WGS sequence"/>
</dbReference>
<evidence type="ECO:0000313" key="2">
    <source>
        <dbReference type="Proteomes" id="UP000029733"/>
    </source>
</evidence>
<accession>A0A4U8T982</accession>
<dbReference type="RefSeq" id="WP_034355533.1">
    <property type="nucleotide sequence ID" value="NZ_JRPR02000005.1"/>
</dbReference>
<protein>
    <recommendedName>
        <fullName evidence="3">Lipoprotein</fullName>
    </recommendedName>
</protein>
<dbReference type="PROSITE" id="PS51257">
    <property type="entry name" value="PROKAR_LIPOPROTEIN"/>
    <property type="match status" value="1"/>
</dbReference>
<proteinExistence type="predicted"/>
<evidence type="ECO:0008006" key="3">
    <source>
        <dbReference type="Google" id="ProtNLM"/>
    </source>
</evidence>
<evidence type="ECO:0000313" key="1">
    <source>
        <dbReference type="EMBL" id="TLD96193.1"/>
    </source>
</evidence>
<dbReference type="OrthoDB" id="5323709at2"/>
<reference evidence="1 2" key="1">
    <citation type="journal article" date="2014" name="Genome Announc.">
        <title>Draft genome sequences of eight enterohepatic helicobacter species isolated from both laboratory and wild rodents.</title>
        <authorList>
            <person name="Sheh A."/>
            <person name="Shen Z."/>
            <person name="Fox J.G."/>
        </authorList>
    </citation>
    <scope>NUCLEOTIDE SEQUENCE [LARGE SCALE GENOMIC DNA]</scope>
    <source>
        <strain evidence="1 2">MIT 09-6949</strain>
    </source>
</reference>
<keyword evidence="2" id="KW-1185">Reference proteome</keyword>
<sequence length="228" mass="25967">MRTYHILLACFVAIWWSGCATYKLEVGQVSLYHEGVQIVDSSKPQSKVRLEVGQSRVGSSNIIPLALFISARNLSKEAVIFDTSYVQLYQNGKLIPPLHQDELKTESFDYGYIIESYHLYIPPQPNIEPYTLGIPFVYGGYMGGFYMYPQMFIISARERMQQQIRLDEQRAKRAIIVSSAMQKNTLEPNGAPRGGFILYAPSKLQAGTLELRVKVGYDEHTFTLQLRK</sequence>
<dbReference type="STRING" id="1677920.LS71_06710"/>
<name>A0A4U8T982_9HELI</name>
<organism evidence="1 2">
    <name type="scientific">Helicobacter jaachi</name>
    <dbReference type="NCBI Taxonomy" id="1677920"/>
    <lineage>
        <taxon>Bacteria</taxon>
        <taxon>Pseudomonadati</taxon>
        <taxon>Campylobacterota</taxon>
        <taxon>Epsilonproteobacteria</taxon>
        <taxon>Campylobacterales</taxon>
        <taxon>Helicobacteraceae</taxon>
        <taxon>Helicobacter</taxon>
    </lineage>
</organism>